<dbReference type="Pfam" id="PF26079">
    <property type="entry name" value="Baseplate_J_C"/>
    <property type="match status" value="1"/>
</dbReference>
<dbReference type="HOGENOM" id="CLU_039609_0_1_9"/>
<dbReference type="PANTHER" id="PTHR37829">
    <property type="entry name" value="PHAGE-LIKE ELEMENT PBSX PROTEIN XKDT"/>
    <property type="match status" value="1"/>
</dbReference>
<protein>
    <submittedName>
        <fullName evidence="4">Putative phage Mu protein gp47-like protein</fullName>
    </submittedName>
</protein>
<dbReference type="InterPro" id="IPR058530">
    <property type="entry name" value="Baseplate_J-like_C"/>
</dbReference>
<evidence type="ECO:0000259" key="2">
    <source>
        <dbReference type="Pfam" id="PF26078"/>
    </source>
</evidence>
<organism evidence="4 5">
    <name type="scientific">Desulfosporosinus youngiae DSM 17734</name>
    <dbReference type="NCBI Taxonomy" id="768710"/>
    <lineage>
        <taxon>Bacteria</taxon>
        <taxon>Bacillati</taxon>
        <taxon>Bacillota</taxon>
        <taxon>Clostridia</taxon>
        <taxon>Eubacteriales</taxon>
        <taxon>Desulfitobacteriaceae</taxon>
        <taxon>Desulfosporosinus</taxon>
    </lineage>
</organism>
<dbReference type="InterPro" id="IPR052399">
    <property type="entry name" value="Phage_Baseplate_Assmbl_Protein"/>
</dbReference>
<name>H5XZT3_9FIRM</name>
<dbReference type="eggNOG" id="COG3299">
    <property type="taxonomic scope" value="Bacteria"/>
</dbReference>
<dbReference type="STRING" id="768710.DesyoDRAFT_5198"/>
<evidence type="ECO:0000259" key="3">
    <source>
        <dbReference type="Pfam" id="PF26079"/>
    </source>
</evidence>
<dbReference type="InterPro" id="IPR058531">
    <property type="entry name" value="Baseplate_J_M"/>
</dbReference>
<feature type="domain" description="Baseplate J-like C-terminal" evidence="3">
    <location>
        <begin position="259"/>
        <end position="343"/>
    </location>
</feature>
<evidence type="ECO:0000313" key="4">
    <source>
        <dbReference type="EMBL" id="EHQ92129.1"/>
    </source>
</evidence>
<proteinExistence type="inferred from homology"/>
<dbReference type="PANTHER" id="PTHR37829:SF3">
    <property type="entry name" value="PROTEIN JAYE-RELATED"/>
    <property type="match status" value="1"/>
</dbReference>
<gene>
    <name evidence="4" type="ORF">DesyoDRAFT_5198</name>
</gene>
<accession>H5XZT3</accession>
<evidence type="ECO:0000313" key="5">
    <source>
        <dbReference type="Proteomes" id="UP000005104"/>
    </source>
</evidence>
<comment type="similarity">
    <text evidence="1">Belongs to the Mu gp47/PBSX XkdT family.</text>
</comment>
<dbReference type="Pfam" id="PF26078">
    <property type="entry name" value="Baseplate_J_M"/>
    <property type="match status" value="1"/>
</dbReference>
<sequence length="345" mass="37108">MYEGQTYESILDRMLDRVPGDLDKREGSIIYDALSPAAAELAQAYAELEVNLRLFSAQTSSGDYLELRTMDYGVTRRVATKAQRKAMFYGQNDTPLDVAIGSRFSIEQVRYAAKEKIASGQYILECETAGTVGNQYFGTLMPIDYIPGLVQAELSDILIPGTNAETDDSLRQRYLQRVRQPATSGNAAQYRQWASEVAGVGGAKVFPLWEGSGTVKVVIVDAEKQPATSTLVDAVSDYVETVRPIGAAVTVVSAAAKEISVTATAVLASGYAIQGVTDAFKVEVESYLQDTAFINTYVSYAKIGNLLLSTPGVIDYTTLLVNGGSANIALADEEIPVFGTVELGV</sequence>
<dbReference type="EMBL" id="CM001441">
    <property type="protein sequence ID" value="EHQ92129.1"/>
    <property type="molecule type" value="Genomic_DNA"/>
</dbReference>
<dbReference type="RefSeq" id="WP_007787386.1">
    <property type="nucleotide sequence ID" value="NZ_CM001441.1"/>
</dbReference>
<feature type="domain" description="Baseplate J-like central" evidence="2">
    <location>
        <begin position="182"/>
        <end position="253"/>
    </location>
</feature>
<keyword evidence="5" id="KW-1185">Reference proteome</keyword>
<evidence type="ECO:0000256" key="1">
    <source>
        <dbReference type="ARBA" id="ARBA00038087"/>
    </source>
</evidence>
<dbReference type="OrthoDB" id="2554267at2"/>
<dbReference type="AlphaFoldDB" id="H5XZT3"/>
<dbReference type="Proteomes" id="UP000005104">
    <property type="component" value="Chromosome"/>
</dbReference>
<reference evidence="4 5" key="1">
    <citation type="submission" date="2011-11" db="EMBL/GenBank/DDBJ databases">
        <title>The Noncontiguous Finished genome of Desulfosporosinus youngiae DSM 17734.</title>
        <authorList>
            <consortium name="US DOE Joint Genome Institute (JGI-PGF)"/>
            <person name="Lucas S."/>
            <person name="Han J."/>
            <person name="Lapidus A."/>
            <person name="Cheng J.-F."/>
            <person name="Goodwin L."/>
            <person name="Pitluck S."/>
            <person name="Peters L."/>
            <person name="Ovchinnikova G."/>
            <person name="Lu M."/>
            <person name="Land M.L."/>
            <person name="Hauser L."/>
            <person name="Pester M."/>
            <person name="Spring S."/>
            <person name="Ollivier B."/>
            <person name="Rattei T."/>
            <person name="Klenk H.-P."/>
            <person name="Wagner M."/>
            <person name="Loy A."/>
            <person name="Woyke T.J."/>
        </authorList>
    </citation>
    <scope>NUCLEOTIDE SEQUENCE [LARGE SCALE GENOMIC DNA]</scope>
    <source>
        <strain evidence="4 5">DSM 17734</strain>
    </source>
</reference>